<reference evidence="1" key="1">
    <citation type="submission" date="2021-01" db="EMBL/GenBank/DDBJ databases">
        <title>Whole genome shotgun sequence of Planobispora takensis NBRC 109077.</title>
        <authorList>
            <person name="Komaki H."/>
            <person name="Tamura T."/>
        </authorList>
    </citation>
    <scope>NUCLEOTIDE SEQUENCE</scope>
    <source>
        <strain evidence="1">NBRC 109077</strain>
    </source>
</reference>
<dbReference type="RefSeq" id="WP_203879146.1">
    <property type="nucleotide sequence ID" value="NZ_BOOK01000057.1"/>
</dbReference>
<dbReference type="AlphaFoldDB" id="A0A8J3WZM0"/>
<name>A0A8J3WZM0_9ACTN</name>
<protein>
    <submittedName>
        <fullName evidence="1">Uncharacterized protein</fullName>
    </submittedName>
</protein>
<accession>A0A8J3WZM0</accession>
<proteinExistence type="predicted"/>
<dbReference type="Proteomes" id="UP000634476">
    <property type="component" value="Unassembled WGS sequence"/>
</dbReference>
<dbReference type="EMBL" id="BOOK01000057">
    <property type="protein sequence ID" value="GII04912.1"/>
    <property type="molecule type" value="Genomic_DNA"/>
</dbReference>
<organism evidence="1 2">
    <name type="scientific">Planobispora takensis</name>
    <dbReference type="NCBI Taxonomy" id="1367882"/>
    <lineage>
        <taxon>Bacteria</taxon>
        <taxon>Bacillati</taxon>
        <taxon>Actinomycetota</taxon>
        <taxon>Actinomycetes</taxon>
        <taxon>Streptosporangiales</taxon>
        <taxon>Streptosporangiaceae</taxon>
        <taxon>Planobispora</taxon>
    </lineage>
</organism>
<sequence length="80" mass="8457">MARELAGWQARWAMGIVSAPGAGTTMLCATEAVTFHRDGQPASMADLPPLVLSEILREADLAVGVASVARDDRALIGHER</sequence>
<evidence type="ECO:0000313" key="1">
    <source>
        <dbReference type="EMBL" id="GII04912.1"/>
    </source>
</evidence>
<comment type="caution">
    <text evidence="1">The sequence shown here is derived from an EMBL/GenBank/DDBJ whole genome shotgun (WGS) entry which is preliminary data.</text>
</comment>
<gene>
    <name evidence="1" type="ORF">Pta02_69200</name>
</gene>
<evidence type="ECO:0000313" key="2">
    <source>
        <dbReference type="Proteomes" id="UP000634476"/>
    </source>
</evidence>
<keyword evidence="2" id="KW-1185">Reference proteome</keyword>